<keyword evidence="4 5" id="KW-0472">Membrane</keyword>
<evidence type="ECO:0000256" key="2">
    <source>
        <dbReference type="ARBA" id="ARBA00022692"/>
    </source>
</evidence>
<dbReference type="EMBL" id="BARS01050684">
    <property type="protein sequence ID" value="GAG50605.1"/>
    <property type="molecule type" value="Genomic_DNA"/>
</dbReference>
<dbReference type="InterPro" id="IPR007016">
    <property type="entry name" value="O-antigen_ligase-rel_domated"/>
</dbReference>
<feature type="non-terminal residue" evidence="7">
    <location>
        <position position="1"/>
    </location>
</feature>
<feature type="non-terminal residue" evidence="7">
    <location>
        <position position="238"/>
    </location>
</feature>
<evidence type="ECO:0000256" key="1">
    <source>
        <dbReference type="ARBA" id="ARBA00004141"/>
    </source>
</evidence>
<proteinExistence type="predicted"/>
<evidence type="ECO:0000256" key="5">
    <source>
        <dbReference type="SAM" id="Phobius"/>
    </source>
</evidence>
<feature type="transmembrane region" description="Helical" evidence="5">
    <location>
        <begin position="145"/>
        <end position="164"/>
    </location>
</feature>
<feature type="transmembrane region" description="Helical" evidence="5">
    <location>
        <begin position="66"/>
        <end position="85"/>
    </location>
</feature>
<comment type="caution">
    <text evidence="7">The sequence shown here is derived from an EMBL/GenBank/DDBJ whole genome shotgun (WGS) entry which is preliminary data.</text>
</comment>
<sequence length="238" mass="26069">PKANFWILAGLLSLIGLSITGFFMLTHDWEVLPAKIEALNRLGLWWMSVRPVIYSGQELPLHPNDAAGMMAITTPFLVALGIRAWRERRLILLLIATAIGGVVLLSLLITTSRGAWIAFAVGMGIWLLWGVSGIVCRVTHWRRRYLFSSAVIVVIGSLVLLVLISPGGVYGLLDSLPGPPSAGSRMELTGDIMDLITDFPFSGGGLRAFPGLYSQYIVVIPFFYAIYSHNLFLDVALE</sequence>
<dbReference type="Pfam" id="PF04932">
    <property type="entry name" value="Wzy_C"/>
    <property type="match status" value="1"/>
</dbReference>
<name>X0Y4C6_9ZZZZ</name>
<evidence type="ECO:0000313" key="7">
    <source>
        <dbReference type="EMBL" id="GAG50605.1"/>
    </source>
</evidence>
<gene>
    <name evidence="7" type="ORF">S01H1_75617</name>
</gene>
<comment type="subcellular location">
    <subcellularLocation>
        <location evidence="1">Membrane</location>
        <topology evidence="1">Multi-pass membrane protein</topology>
    </subcellularLocation>
</comment>
<feature type="transmembrane region" description="Helical" evidence="5">
    <location>
        <begin position="6"/>
        <end position="26"/>
    </location>
</feature>
<evidence type="ECO:0000256" key="3">
    <source>
        <dbReference type="ARBA" id="ARBA00022989"/>
    </source>
</evidence>
<feature type="transmembrane region" description="Helical" evidence="5">
    <location>
        <begin position="90"/>
        <end position="109"/>
    </location>
</feature>
<accession>X0Y4C6</accession>
<dbReference type="PANTHER" id="PTHR37422:SF13">
    <property type="entry name" value="LIPOPOLYSACCHARIDE BIOSYNTHESIS PROTEIN PA4999-RELATED"/>
    <property type="match status" value="1"/>
</dbReference>
<dbReference type="InterPro" id="IPR051533">
    <property type="entry name" value="WaaL-like"/>
</dbReference>
<evidence type="ECO:0000259" key="6">
    <source>
        <dbReference type="Pfam" id="PF04932"/>
    </source>
</evidence>
<organism evidence="7">
    <name type="scientific">marine sediment metagenome</name>
    <dbReference type="NCBI Taxonomy" id="412755"/>
    <lineage>
        <taxon>unclassified sequences</taxon>
        <taxon>metagenomes</taxon>
        <taxon>ecological metagenomes</taxon>
    </lineage>
</organism>
<dbReference type="AlphaFoldDB" id="X0Y4C6"/>
<reference evidence="7" key="1">
    <citation type="journal article" date="2014" name="Front. Microbiol.">
        <title>High frequency of phylogenetically diverse reductive dehalogenase-homologous genes in deep subseafloor sedimentary metagenomes.</title>
        <authorList>
            <person name="Kawai M."/>
            <person name="Futagami T."/>
            <person name="Toyoda A."/>
            <person name="Takaki Y."/>
            <person name="Nishi S."/>
            <person name="Hori S."/>
            <person name="Arai W."/>
            <person name="Tsubouchi T."/>
            <person name="Morono Y."/>
            <person name="Uchiyama I."/>
            <person name="Ito T."/>
            <person name="Fujiyama A."/>
            <person name="Inagaki F."/>
            <person name="Takami H."/>
        </authorList>
    </citation>
    <scope>NUCLEOTIDE SEQUENCE</scope>
    <source>
        <strain evidence="7">Expedition CK06-06</strain>
    </source>
</reference>
<evidence type="ECO:0000256" key="4">
    <source>
        <dbReference type="ARBA" id="ARBA00023136"/>
    </source>
</evidence>
<dbReference type="PANTHER" id="PTHR37422">
    <property type="entry name" value="TEICHURONIC ACID BIOSYNTHESIS PROTEIN TUAE"/>
    <property type="match status" value="1"/>
</dbReference>
<keyword evidence="2 5" id="KW-0812">Transmembrane</keyword>
<keyword evidence="3 5" id="KW-1133">Transmembrane helix</keyword>
<feature type="transmembrane region" description="Helical" evidence="5">
    <location>
        <begin position="213"/>
        <end position="233"/>
    </location>
</feature>
<feature type="transmembrane region" description="Helical" evidence="5">
    <location>
        <begin position="115"/>
        <end position="138"/>
    </location>
</feature>
<dbReference type="GO" id="GO:0016020">
    <property type="term" value="C:membrane"/>
    <property type="evidence" value="ECO:0007669"/>
    <property type="project" value="UniProtKB-SubCell"/>
</dbReference>
<protein>
    <recommendedName>
        <fullName evidence="6">O-antigen ligase-related domain-containing protein</fullName>
    </recommendedName>
</protein>
<feature type="domain" description="O-antigen ligase-related" evidence="6">
    <location>
        <begin position="103"/>
        <end position="238"/>
    </location>
</feature>